<evidence type="ECO:0000256" key="1">
    <source>
        <dbReference type="ARBA" id="ARBA00009500"/>
    </source>
</evidence>
<protein>
    <submittedName>
        <fullName evidence="3">Serpin-zxa</fullName>
    </submittedName>
</protein>
<sequence length="153" mass="17115">KAEEVRKAVNEWAEKKTNGLIKDILPPGSVDVSTVLILANALYFKGAWSEKFNAYLTRHHDFILSDASSSVQVPFMRSYEKQFVAAFDDFKVLSLPCEQGDDDRKFSMHIFLPDAKDGLPALVDKFGSTSGSSNATSLMNEWESEIFVFPSLK</sequence>
<dbReference type="PANTHER" id="PTHR11461:SF211">
    <property type="entry name" value="GH10112P-RELATED"/>
    <property type="match status" value="1"/>
</dbReference>
<comment type="similarity">
    <text evidence="1">Belongs to the serpin family.</text>
</comment>
<dbReference type="SUPFAM" id="SSF56574">
    <property type="entry name" value="Serpins"/>
    <property type="match status" value="1"/>
</dbReference>
<dbReference type="Pfam" id="PF00079">
    <property type="entry name" value="Serpin"/>
    <property type="match status" value="1"/>
</dbReference>
<keyword evidence="4" id="KW-1185">Reference proteome</keyword>
<dbReference type="InterPro" id="IPR023796">
    <property type="entry name" value="Serpin_dom"/>
</dbReference>
<reference evidence="3" key="1">
    <citation type="submission" date="2020-07" db="EMBL/GenBank/DDBJ databases">
        <title>Ethylene signaling mediates host invasion by parasitic plants.</title>
        <authorList>
            <person name="Yoshida S."/>
        </authorList>
    </citation>
    <scope>NUCLEOTIDE SEQUENCE</scope>
    <source>
        <strain evidence="3">Okayama</strain>
    </source>
</reference>
<evidence type="ECO:0000259" key="2">
    <source>
        <dbReference type="Pfam" id="PF00079"/>
    </source>
</evidence>
<dbReference type="Gene3D" id="3.30.497.10">
    <property type="entry name" value="Antithrombin, subunit I, domain 2"/>
    <property type="match status" value="1"/>
</dbReference>
<dbReference type="InterPro" id="IPR042185">
    <property type="entry name" value="Serpin_sf_2"/>
</dbReference>
<dbReference type="InterPro" id="IPR036186">
    <property type="entry name" value="Serpin_sf"/>
</dbReference>
<gene>
    <name evidence="3" type="ORF">PHJA_001441200</name>
</gene>
<dbReference type="PANTHER" id="PTHR11461">
    <property type="entry name" value="SERINE PROTEASE INHIBITOR, SERPIN"/>
    <property type="match status" value="1"/>
</dbReference>
<dbReference type="Gene3D" id="2.30.39.10">
    <property type="entry name" value="Alpha-1-antitrypsin, domain 1"/>
    <property type="match status" value="1"/>
</dbReference>
<dbReference type="OrthoDB" id="1063785at2759"/>
<proteinExistence type="inferred from homology"/>
<organism evidence="3 4">
    <name type="scientific">Phtheirospermum japonicum</name>
    <dbReference type="NCBI Taxonomy" id="374723"/>
    <lineage>
        <taxon>Eukaryota</taxon>
        <taxon>Viridiplantae</taxon>
        <taxon>Streptophyta</taxon>
        <taxon>Embryophyta</taxon>
        <taxon>Tracheophyta</taxon>
        <taxon>Spermatophyta</taxon>
        <taxon>Magnoliopsida</taxon>
        <taxon>eudicotyledons</taxon>
        <taxon>Gunneridae</taxon>
        <taxon>Pentapetalae</taxon>
        <taxon>asterids</taxon>
        <taxon>lamiids</taxon>
        <taxon>Lamiales</taxon>
        <taxon>Orobanchaceae</taxon>
        <taxon>Orobanchaceae incertae sedis</taxon>
        <taxon>Phtheirospermum</taxon>
    </lineage>
</organism>
<feature type="domain" description="Serpin" evidence="2">
    <location>
        <begin position="2"/>
        <end position="145"/>
    </location>
</feature>
<evidence type="ECO:0000313" key="4">
    <source>
        <dbReference type="Proteomes" id="UP000653305"/>
    </source>
</evidence>
<dbReference type="InterPro" id="IPR042178">
    <property type="entry name" value="Serpin_sf_1"/>
</dbReference>
<dbReference type="Proteomes" id="UP000653305">
    <property type="component" value="Unassembled WGS sequence"/>
</dbReference>
<feature type="non-terminal residue" evidence="3">
    <location>
        <position position="1"/>
    </location>
</feature>
<comment type="caution">
    <text evidence="3">The sequence shown here is derived from an EMBL/GenBank/DDBJ whole genome shotgun (WGS) entry which is preliminary data.</text>
</comment>
<name>A0A830C1T3_9LAMI</name>
<evidence type="ECO:0000313" key="3">
    <source>
        <dbReference type="EMBL" id="GFP92969.1"/>
    </source>
</evidence>
<dbReference type="GO" id="GO:0005615">
    <property type="term" value="C:extracellular space"/>
    <property type="evidence" value="ECO:0007669"/>
    <property type="project" value="InterPro"/>
</dbReference>
<dbReference type="AlphaFoldDB" id="A0A830C1T3"/>
<dbReference type="EMBL" id="BMAC01000297">
    <property type="protein sequence ID" value="GFP92969.1"/>
    <property type="molecule type" value="Genomic_DNA"/>
</dbReference>
<dbReference type="InterPro" id="IPR000215">
    <property type="entry name" value="Serpin_fam"/>
</dbReference>
<accession>A0A830C1T3</accession>
<dbReference type="GO" id="GO:0004867">
    <property type="term" value="F:serine-type endopeptidase inhibitor activity"/>
    <property type="evidence" value="ECO:0007669"/>
    <property type="project" value="InterPro"/>
</dbReference>